<feature type="transmembrane region" description="Helical" evidence="1">
    <location>
        <begin position="49"/>
        <end position="72"/>
    </location>
</feature>
<gene>
    <name evidence="2" type="ORF">MNBD_ACTINO02-1380</name>
</gene>
<dbReference type="PANTHER" id="PTHR36007">
    <property type="entry name" value="TRANSPORT PROTEIN-RELATED"/>
    <property type="match status" value="1"/>
</dbReference>
<protein>
    <recommendedName>
        <fullName evidence="3">Ligand-binding protein SH3</fullName>
    </recommendedName>
</protein>
<dbReference type="AlphaFoldDB" id="A0A3B0SXE1"/>
<evidence type="ECO:0000256" key="1">
    <source>
        <dbReference type="SAM" id="Phobius"/>
    </source>
</evidence>
<sequence length="169" mass="18640">MRESLSDAIRSLPLPDEVLVVLLAMVPIIELRGAIPLALGVFEFGRFEAYLLAVAGNLIPVPIILWAFPPFLRFTERHMKWLFRLLTRLQHSTERRHTRRFERWRAAALVSFVAIPLPITGAWSGSLAAIVFNVPKKKALPLIAIGVLIAGVVVLLFSEALGLGVVAGT</sequence>
<dbReference type="EMBL" id="UOEK01000532">
    <property type="protein sequence ID" value="VAW09200.1"/>
    <property type="molecule type" value="Genomic_DNA"/>
</dbReference>
<evidence type="ECO:0008006" key="3">
    <source>
        <dbReference type="Google" id="ProtNLM"/>
    </source>
</evidence>
<feature type="transmembrane region" description="Helical" evidence="1">
    <location>
        <begin position="106"/>
        <end position="130"/>
    </location>
</feature>
<keyword evidence="1" id="KW-0812">Transmembrane</keyword>
<accession>A0A3B0SXE1</accession>
<organism evidence="2">
    <name type="scientific">hydrothermal vent metagenome</name>
    <dbReference type="NCBI Taxonomy" id="652676"/>
    <lineage>
        <taxon>unclassified sequences</taxon>
        <taxon>metagenomes</taxon>
        <taxon>ecological metagenomes</taxon>
    </lineage>
</organism>
<keyword evidence="1" id="KW-0472">Membrane</keyword>
<proteinExistence type="predicted"/>
<dbReference type="PANTHER" id="PTHR36007:SF2">
    <property type="entry name" value="TRANSPORT PROTEIN-RELATED"/>
    <property type="match status" value="1"/>
</dbReference>
<reference evidence="2" key="1">
    <citation type="submission" date="2018-06" db="EMBL/GenBank/DDBJ databases">
        <authorList>
            <person name="Zhirakovskaya E."/>
        </authorList>
    </citation>
    <scope>NUCLEOTIDE SEQUENCE</scope>
</reference>
<name>A0A3B0SXE1_9ZZZZ</name>
<dbReference type="Pfam" id="PF06695">
    <property type="entry name" value="Sm_multidrug_ex"/>
    <property type="match status" value="1"/>
</dbReference>
<keyword evidence="1" id="KW-1133">Transmembrane helix</keyword>
<evidence type="ECO:0000313" key="2">
    <source>
        <dbReference type="EMBL" id="VAW09200.1"/>
    </source>
</evidence>
<feature type="transmembrane region" description="Helical" evidence="1">
    <location>
        <begin position="142"/>
        <end position="167"/>
    </location>
</feature>
<dbReference type="InterPro" id="IPR009577">
    <property type="entry name" value="Sm_multidrug_ex"/>
</dbReference>